<keyword evidence="7" id="KW-0436">Ligase</keyword>
<keyword evidence="2 5" id="KW-0812">Transmembrane</keyword>
<feature type="transmembrane region" description="Helical" evidence="5">
    <location>
        <begin position="445"/>
        <end position="466"/>
    </location>
</feature>
<dbReference type="InterPro" id="IPR051533">
    <property type="entry name" value="WaaL-like"/>
</dbReference>
<dbReference type="PANTHER" id="PTHR37422:SF13">
    <property type="entry name" value="LIPOPOLYSACCHARIDE BIOSYNTHESIS PROTEIN PA4999-RELATED"/>
    <property type="match status" value="1"/>
</dbReference>
<evidence type="ECO:0000256" key="3">
    <source>
        <dbReference type="ARBA" id="ARBA00022989"/>
    </source>
</evidence>
<sequence length="526" mass="60005">MKSSFKQNLFYYSVLFFCVALPLSIALISLAAVLILIAALVSGDYANLKEELKNRKSLVIVSATYLITILGLLQSRNFSAALYDLNKALPFLILPLSFSVAPRLKQEQFRRVLELFSLSVLFSALITFFRFQLTRNPDILDAQFVGFMHHIRFSLMILLVFVVQAFLMKRYWMAYKPGWRLTVILSNLFLLFFLFWQQSLTGIITLGVVVLVFLLELISRPGSQKVRIGIGTVLILILLIPSIYILKVIGDYYNKDQIDPNTLPAATAEGHQYVHDFSNPFTENGHYIGLYLCEDELKPAWNKRSAYRYQSADANGNRLSDTLVRYLTSKNLPKDASGIAALDEQDIQNIEAGISNYKLAGAKFSLYPRLYVSVWELDHFFKTGNSNHKSIAQRIEYLKAAWMIWRDNLWFGVGTGNWKEAYREAYQAMGSKMDESQYADAHNQYMAWLVRFGIVGTSAIIILLLWPVIAYRAYQSSLITSLLLIFFVANLGDSNLDTHAGGYLFLFFYALFLTNRQYLLSSVRNA</sequence>
<evidence type="ECO:0000259" key="6">
    <source>
        <dbReference type="Pfam" id="PF04932"/>
    </source>
</evidence>
<evidence type="ECO:0000256" key="1">
    <source>
        <dbReference type="ARBA" id="ARBA00004141"/>
    </source>
</evidence>
<dbReference type="PANTHER" id="PTHR37422">
    <property type="entry name" value="TEICHURONIC ACID BIOSYNTHESIS PROTEIN TUAE"/>
    <property type="match status" value="1"/>
</dbReference>
<evidence type="ECO:0000313" key="8">
    <source>
        <dbReference type="Proteomes" id="UP000243525"/>
    </source>
</evidence>
<proteinExistence type="predicted"/>
<dbReference type="InterPro" id="IPR007016">
    <property type="entry name" value="O-antigen_ligase-rel_domated"/>
</dbReference>
<feature type="domain" description="O-antigen ligase-related" evidence="6">
    <location>
        <begin position="385"/>
        <end position="460"/>
    </location>
</feature>
<accession>A0A2T5C528</accession>
<comment type="subcellular location">
    <subcellularLocation>
        <location evidence="1">Membrane</location>
        <topology evidence="1">Multi-pass membrane protein</topology>
    </subcellularLocation>
</comment>
<feature type="transmembrane region" description="Helical" evidence="5">
    <location>
        <begin position="151"/>
        <end position="167"/>
    </location>
</feature>
<comment type="caution">
    <text evidence="7">The sequence shown here is derived from an EMBL/GenBank/DDBJ whole genome shotgun (WGS) entry which is preliminary data.</text>
</comment>
<keyword evidence="3 5" id="KW-1133">Transmembrane helix</keyword>
<keyword evidence="4 5" id="KW-0472">Membrane</keyword>
<feature type="transmembrane region" description="Helical" evidence="5">
    <location>
        <begin position="226"/>
        <end position="246"/>
    </location>
</feature>
<dbReference type="GO" id="GO:0016020">
    <property type="term" value="C:membrane"/>
    <property type="evidence" value="ECO:0007669"/>
    <property type="project" value="UniProtKB-SubCell"/>
</dbReference>
<dbReference type="AlphaFoldDB" id="A0A2T5C528"/>
<name>A0A2T5C528_9BACT</name>
<organism evidence="7 8">
    <name type="scientific">Mangrovibacterium marinum</name>
    <dbReference type="NCBI Taxonomy" id="1639118"/>
    <lineage>
        <taxon>Bacteria</taxon>
        <taxon>Pseudomonadati</taxon>
        <taxon>Bacteroidota</taxon>
        <taxon>Bacteroidia</taxon>
        <taxon>Marinilabiliales</taxon>
        <taxon>Prolixibacteraceae</taxon>
        <taxon>Mangrovibacterium</taxon>
    </lineage>
</organism>
<keyword evidence="8" id="KW-1185">Reference proteome</keyword>
<feature type="transmembrane region" description="Helical" evidence="5">
    <location>
        <begin position="57"/>
        <end position="74"/>
    </location>
</feature>
<dbReference type="OrthoDB" id="1093278at2"/>
<gene>
    <name evidence="7" type="ORF">C8N47_103275</name>
</gene>
<feature type="transmembrane region" description="Helical" evidence="5">
    <location>
        <begin position="498"/>
        <end position="514"/>
    </location>
</feature>
<evidence type="ECO:0000256" key="5">
    <source>
        <dbReference type="SAM" id="Phobius"/>
    </source>
</evidence>
<dbReference type="Pfam" id="PF04932">
    <property type="entry name" value="Wzy_C"/>
    <property type="match status" value="1"/>
</dbReference>
<evidence type="ECO:0000313" key="7">
    <source>
        <dbReference type="EMBL" id="PTN09978.1"/>
    </source>
</evidence>
<evidence type="ECO:0000256" key="4">
    <source>
        <dbReference type="ARBA" id="ARBA00023136"/>
    </source>
</evidence>
<reference evidence="7 8" key="1">
    <citation type="submission" date="2018-04" db="EMBL/GenBank/DDBJ databases">
        <title>Genomic Encyclopedia of Archaeal and Bacterial Type Strains, Phase II (KMG-II): from individual species to whole genera.</title>
        <authorList>
            <person name="Goeker M."/>
        </authorList>
    </citation>
    <scope>NUCLEOTIDE SEQUENCE [LARGE SCALE GENOMIC DNA]</scope>
    <source>
        <strain evidence="7 8">DSM 28823</strain>
    </source>
</reference>
<dbReference type="GO" id="GO:0016874">
    <property type="term" value="F:ligase activity"/>
    <property type="evidence" value="ECO:0007669"/>
    <property type="project" value="UniProtKB-KW"/>
</dbReference>
<evidence type="ECO:0000256" key="2">
    <source>
        <dbReference type="ARBA" id="ARBA00022692"/>
    </source>
</evidence>
<feature type="transmembrane region" description="Helical" evidence="5">
    <location>
        <begin position="112"/>
        <end position="131"/>
    </location>
</feature>
<dbReference type="Proteomes" id="UP000243525">
    <property type="component" value="Unassembled WGS sequence"/>
</dbReference>
<protein>
    <submittedName>
        <fullName evidence="7">O-antigen ligase-like membrane protein</fullName>
    </submittedName>
</protein>
<feature type="transmembrane region" description="Helical" evidence="5">
    <location>
        <begin position="12"/>
        <end position="45"/>
    </location>
</feature>
<dbReference type="EMBL" id="QAAD01000003">
    <property type="protein sequence ID" value="PTN09978.1"/>
    <property type="molecule type" value="Genomic_DNA"/>
</dbReference>